<sequence>ESDEDYYSGESTDVDESLPLSTNKTKFGSKMAKEVLSSKTADYRPPVLGTWVALDSKPFGIIDGLSTRTLSNISNTNNRNLEPKQKNRKSIAHNNTDDSALGLDELLNISELDNDDENDVRIWRDFNNQKKQVPLGAFRNKSILHNSMIHPDSLPMNYNHTSKTNNDFNNRRYSLTNKRKNSSDNNTSNNNESDHSSSKQRRRRASVAEALQEGYRSTKAGVFSENALADVEEVFGDDNDLMALIKGL</sequence>
<dbReference type="GO" id="GO:0060962">
    <property type="term" value="P:regulation of ribosomal protein gene transcription by RNA polymerase II"/>
    <property type="evidence" value="ECO:0007669"/>
    <property type="project" value="InterPro"/>
</dbReference>
<dbReference type="EMBL" id="KV454544">
    <property type="protein sequence ID" value="ODV65746.1"/>
    <property type="molecule type" value="Genomic_DNA"/>
</dbReference>
<reference evidence="3" key="1">
    <citation type="submission" date="2016-05" db="EMBL/GenBank/DDBJ databases">
        <title>Comparative genomics of biotechnologically important yeasts.</title>
        <authorList>
            <consortium name="DOE Joint Genome Institute"/>
            <person name="Riley R."/>
            <person name="Haridas S."/>
            <person name="Wolfe K.H."/>
            <person name="Lopes M.R."/>
            <person name="Hittinger C.T."/>
            <person name="Goker M."/>
            <person name="Salamov A."/>
            <person name="Wisecaver J."/>
            <person name="Long T.M."/>
            <person name="Aerts A.L."/>
            <person name="Barry K."/>
            <person name="Choi C."/>
            <person name="Clum A."/>
            <person name="Coughlan A.Y."/>
            <person name="Deshpande S."/>
            <person name="Douglass A.P."/>
            <person name="Hanson S.J."/>
            <person name="Klenk H.-P."/>
            <person name="Labutti K."/>
            <person name="Lapidus A."/>
            <person name="Lindquist E."/>
            <person name="Lipzen A."/>
            <person name="Meier-Kolthoff J.P."/>
            <person name="Ohm R.A."/>
            <person name="Otillar R.P."/>
            <person name="Pangilinan J."/>
            <person name="Peng Y."/>
            <person name="Rokas A."/>
            <person name="Rosa C.A."/>
            <person name="Scheuner C."/>
            <person name="Sibirny A.A."/>
            <person name="Slot J.C."/>
            <person name="Stielow J.B."/>
            <person name="Sun H."/>
            <person name="Kurtzman C.P."/>
            <person name="Blackwell M."/>
            <person name="Grigoriev I.V."/>
            <person name="Jeffries T.W."/>
        </authorList>
    </citation>
    <scope>NUCLEOTIDE SEQUENCE [LARGE SCALE GENOMIC DNA]</scope>
    <source>
        <strain evidence="3">NRRL Y-1933</strain>
    </source>
</reference>
<feature type="non-terminal residue" evidence="2">
    <location>
        <position position="1"/>
    </location>
</feature>
<evidence type="ECO:0000313" key="2">
    <source>
        <dbReference type="EMBL" id="ODV65746.1"/>
    </source>
</evidence>
<dbReference type="Pfam" id="PF10380">
    <property type="entry name" value="CRF1"/>
    <property type="match status" value="1"/>
</dbReference>
<dbReference type="GeneID" id="30998429"/>
<proteinExistence type="predicted"/>
<feature type="compositionally biased region" description="Polar residues" evidence="1">
    <location>
        <begin position="156"/>
        <end position="176"/>
    </location>
</feature>
<feature type="region of interest" description="Disordered" evidence="1">
    <location>
        <begin position="74"/>
        <end position="97"/>
    </location>
</feature>
<dbReference type="InterPro" id="IPR018837">
    <property type="entry name" value="TF_CRF1/IFH1"/>
</dbReference>
<dbReference type="GO" id="GO:0003712">
    <property type="term" value="F:transcription coregulator activity"/>
    <property type="evidence" value="ECO:0007669"/>
    <property type="project" value="InterPro"/>
</dbReference>
<dbReference type="PANTHER" id="PTHR28057:SF1">
    <property type="entry name" value="PROTEIN IFH1-RELATED"/>
    <property type="match status" value="1"/>
</dbReference>
<dbReference type="AlphaFoldDB" id="A0A1E4REV5"/>
<protein>
    <submittedName>
        <fullName evidence="2">Uncharacterized protein</fullName>
    </submittedName>
</protein>
<feature type="region of interest" description="Disordered" evidence="1">
    <location>
        <begin position="1"/>
        <end position="24"/>
    </location>
</feature>
<evidence type="ECO:0000313" key="3">
    <source>
        <dbReference type="Proteomes" id="UP000095085"/>
    </source>
</evidence>
<dbReference type="OrthoDB" id="4047468at2759"/>
<organism evidence="2 3">
    <name type="scientific">Hyphopichia burtonii NRRL Y-1933</name>
    <dbReference type="NCBI Taxonomy" id="984485"/>
    <lineage>
        <taxon>Eukaryota</taxon>
        <taxon>Fungi</taxon>
        <taxon>Dikarya</taxon>
        <taxon>Ascomycota</taxon>
        <taxon>Saccharomycotina</taxon>
        <taxon>Pichiomycetes</taxon>
        <taxon>Debaryomycetaceae</taxon>
        <taxon>Hyphopichia</taxon>
    </lineage>
</organism>
<dbReference type="RefSeq" id="XP_020074813.1">
    <property type="nucleotide sequence ID" value="XM_020223880.1"/>
</dbReference>
<dbReference type="Proteomes" id="UP000095085">
    <property type="component" value="Unassembled WGS sequence"/>
</dbReference>
<dbReference type="PANTHER" id="PTHR28057">
    <property type="entry name" value="PROTEIN IFH1-RELATED"/>
    <property type="match status" value="1"/>
</dbReference>
<feature type="compositionally biased region" description="Acidic residues" evidence="1">
    <location>
        <begin position="1"/>
        <end position="16"/>
    </location>
</feature>
<accession>A0A1E4REV5</accession>
<evidence type="ECO:0000256" key="1">
    <source>
        <dbReference type="SAM" id="MobiDB-lite"/>
    </source>
</evidence>
<gene>
    <name evidence="2" type="ORF">HYPBUDRAFT_91441</name>
</gene>
<feature type="region of interest" description="Disordered" evidence="1">
    <location>
        <begin position="150"/>
        <end position="211"/>
    </location>
</feature>
<dbReference type="STRING" id="984485.A0A1E4REV5"/>
<name>A0A1E4REV5_9ASCO</name>
<feature type="non-terminal residue" evidence="2">
    <location>
        <position position="248"/>
    </location>
</feature>
<keyword evidence="3" id="KW-1185">Reference proteome</keyword>